<dbReference type="CDD" id="cd02440">
    <property type="entry name" value="AdoMet_MTases"/>
    <property type="match status" value="1"/>
</dbReference>
<gene>
    <name evidence="3" type="ORF">J0H12_04260</name>
</gene>
<sequence length="279" mass="32148">MWWNNVFLTLMSQRWNLKNVRKVLDVGCGIGHWGHAIAPFLGNNFPLYGLDAEKEWIMKANERAKSLTKLRGSFNYLFGKAESIPFEDNFFDMVTCQTLPIHVSNPMDVIHEMTRVLKPKGIIIAAEPNNVTNSLIFNSTYYKLPVHDILDLTIGEGNNSLRDLVPGLFASAKLSDIEVYLSDKTLPLFPPYQDSEQRIMKKQLEEEAKSNFWNGKKEELRRYFMAFDPDAHEFDRLWTKVVKYHHYILQDIELAEFHAGGSSIMYLVSGRKPAKNDEA</sequence>
<dbReference type="PANTHER" id="PTHR44068">
    <property type="entry name" value="ZGC:194242"/>
    <property type="match status" value="1"/>
</dbReference>
<evidence type="ECO:0000259" key="2">
    <source>
        <dbReference type="Pfam" id="PF13847"/>
    </source>
</evidence>
<dbReference type="Proteomes" id="UP000664414">
    <property type="component" value="Unassembled WGS sequence"/>
</dbReference>
<dbReference type="Gene3D" id="3.40.50.150">
    <property type="entry name" value="Vaccinia Virus protein VP39"/>
    <property type="match status" value="1"/>
</dbReference>
<dbReference type="Pfam" id="PF13847">
    <property type="entry name" value="Methyltransf_31"/>
    <property type="match status" value="1"/>
</dbReference>
<organism evidence="3 4">
    <name type="scientific">Candidatus Paracaedimonas acanthamoebae</name>
    <dbReference type="NCBI Taxonomy" id="244581"/>
    <lineage>
        <taxon>Bacteria</taxon>
        <taxon>Pseudomonadati</taxon>
        <taxon>Pseudomonadota</taxon>
        <taxon>Alphaproteobacteria</taxon>
        <taxon>Holosporales</taxon>
        <taxon>Caedimonadaceae</taxon>
        <taxon>Candidatus Paracaedimonas</taxon>
    </lineage>
</organism>
<dbReference type="InterPro" id="IPR025714">
    <property type="entry name" value="Methyltranfer_dom"/>
</dbReference>
<name>A0A8J7Q0Y6_9PROT</name>
<reference evidence="3" key="1">
    <citation type="submission" date="2021-02" db="EMBL/GenBank/DDBJ databases">
        <title>Thiocyanate and organic carbon inputs drive convergent selection for specific autotrophic Afipia and Thiobacillus strains within complex microbiomes.</title>
        <authorList>
            <person name="Huddy R.J."/>
            <person name="Sachdeva R."/>
            <person name="Kadzinga F."/>
            <person name="Kantor R.S."/>
            <person name="Harrison S.T.L."/>
            <person name="Banfield J.F."/>
        </authorList>
    </citation>
    <scope>NUCLEOTIDE SEQUENCE</scope>
    <source>
        <strain evidence="3">SCN18_10_11_15_R4_P_38_20</strain>
    </source>
</reference>
<dbReference type="GO" id="GO:0032259">
    <property type="term" value="P:methylation"/>
    <property type="evidence" value="ECO:0007669"/>
    <property type="project" value="UniProtKB-KW"/>
</dbReference>
<dbReference type="EMBL" id="JAFKGL010000017">
    <property type="protein sequence ID" value="MBN9413118.1"/>
    <property type="molecule type" value="Genomic_DNA"/>
</dbReference>
<keyword evidence="3" id="KW-0489">Methyltransferase</keyword>
<protein>
    <submittedName>
        <fullName evidence="3">Methyltransferase domain-containing protein</fullName>
    </submittedName>
</protein>
<accession>A0A8J7Q0Y6</accession>
<evidence type="ECO:0000313" key="3">
    <source>
        <dbReference type="EMBL" id="MBN9413118.1"/>
    </source>
</evidence>
<dbReference type="PANTHER" id="PTHR44068:SF1">
    <property type="entry name" value="HYPOTHETICAL LOC100005854"/>
    <property type="match status" value="1"/>
</dbReference>
<dbReference type="InterPro" id="IPR050447">
    <property type="entry name" value="Erg6_SMT_methyltransf"/>
</dbReference>
<proteinExistence type="predicted"/>
<keyword evidence="1" id="KW-0808">Transferase</keyword>
<feature type="domain" description="Methyltransferase" evidence="2">
    <location>
        <begin position="22"/>
        <end position="134"/>
    </location>
</feature>
<evidence type="ECO:0000256" key="1">
    <source>
        <dbReference type="ARBA" id="ARBA00022679"/>
    </source>
</evidence>
<evidence type="ECO:0000313" key="4">
    <source>
        <dbReference type="Proteomes" id="UP000664414"/>
    </source>
</evidence>
<comment type="caution">
    <text evidence="3">The sequence shown here is derived from an EMBL/GenBank/DDBJ whole genome shotgun (WGS) entry which is preliminary data.</text>
</comment>
<dbReference type="GO" id="GO:0016126">
    <property type="term" value="P:sterol biosynthetic process"/>
    <property type="evidence" value="ECO:0007669"/>
    <property type="project" value="TreeGrafter"/>
</dbReference>
<dbReference type="AlphaFoldDB" id="A0A8J7Q0Y6"/>
<dbReference type="GO" id="GO:0003838">
    <property type="term" value="F:sterol 24-C-methyltransferase activity"/>
    <property type="evidence" value="ECO:0007669"/>
    <property type="project" value="TreeGrafter"/>
</dbReference>
<dbReference type="SUPFAM" id="SSF53335">
    <property type="entry name" value="S-adenosyl-L-methionine-dependent methyltransferases"/>
    <property type="match status" value="1"/>
</dbReference>
<dbReference type="InterPro" id="IPR029063">
    <property type="entry name" value="SAM-dependent_MTases_sf"/>
</dbReference>